<dbReference type="EMBL" id="ML742189">
    <property type="protein sequence ID" value="KAE8147826.1"/>
    <property type="molecule type" value="Genomic_DNA"/>
</dbReference>
<dbReference type="InterPro" id="IPR001810">
    <property type="entry name" value="F-box_dom"/>
</dbReference>
<accession>A0A5N6TN90</accession>
<feature type="region of interest" description="Disordered" evidence="1">
    <location>
        <begin position="378"/>
        <end position="405"/>
    </location>
</feature>
<gene>
    <name evidence="3" type="ORF">BDV25DRAFT_26943</name>
</gene>
<dbReference type="PROSITE" id="PS50181">
    <property type="entry name" value="FBOX"/>
    <property type="match status" value="1"/>
</dbReference>
<name>A0A5N6TN90_ASPAV</name>
<proteinExistence type="predicted"/>
<dbReference type="AlphaFoldDB" id="A0A5N6TN90"/>
<protein>
    <recommendedName>
        <fullName evidence="2">F-box domain-containing protein</fullName>
    </recommendedName>
</protein>
<dbReference type="Proteomes" id="UP000325780">
    <property type="component" value="Unassembled WGS sequence"/>
</dbReference>
<keyword evidence="4" id="KW-1185">Reference proteome</keyword>
<dbReference type="SUPFAM" id="SSF81383">
    <property type="entry name" value="F-box domain"/>
    <property type="match status" value="1"/>
</dbReference>
<evidence type="ECO:0000256" key="1">
    <source>
        <dbReference type="SAM" id="MobiDB-lite"/>
    </source>
</evidence>
<organism evidence="3 4">
    <name type="scientific">Aspergillus avenaceus</name>
    <dbReference type="NCBI Taxonomy" id="36643"/>
    <lineage>
        <taxon>Eukaryota</taxon>
        <taxon>Fungi</taxon>
        <taxon>Dikarya</taxon>
        <taxon>Ascomycota</taxon>
        <taxon>Pezizomycotina</taxon>
        <taxon>Eurotiomycetes</taxon>
        <taxon>Eurotiomycetidae</taxon>
        <taxon>Eurotiales</taxon>
        <taxon>Aspergillaceae</taxon>
        <taxon>Aspergillus</taxon>
        <taxon>Aspergillus subgen. Circumdati</taxon>
    </lineage>
</organism>
<evidence type="ECO:0000313" key="4">
    <source>
        <dbReference type="Proteomes" id="UP000325780"/>
    </source>
</evidence>
<evidence type="ECO:0000313" key="3">
    <source>
        <dbReference type="EMBL" id="KAE8147826.1"/>
    </source>
</evidence>
<dbReference type="InterPro" id="IPR036047">
    <property type="entry name" value="F-box-like_dom_sf"/>
</dbReference>
<dbReference type="CDD" id="cd09917">
    <property type="entry name" value="F-box_SF"/>
    <property type="match status" value="1"/>
</dbReference>
<dbReference type="OrthoDB" id="5359231at2759"/>
<sequence length="629" mass="71612">MTQMTNLDGIPYDVFYQVASTLDGHDFIHLSRVNKALNTLMRSESLARKTIKNHLLHTKEGQEATRKKSGYRKALGRLYDIKEAFATANPYSASIIGYGSAFLYSSGTVSYVFNDEIRVLDVHGASQVEQVLDLHAVLARAIPGCDPAEDQTQVSLLNYSHGVLAFMVDVMDRRDCWLLAVDMRRKTDCGKAGRVRVRTQLEEKWRLFVRHDQSYLYYGTHSALSYRGAPEWVINCVNLVTGKPMFKEPVQIQDFTGYEIGQTICFDVYQNHLYGVSTQQNTEEEVDWTSFYFWTSLGPDYTEPRATVNREWRRQHREGPINDTWLDISLREDETTGQLMILECRREWLDGASDNCRTYYMQPLPSPAEILASKQRRATTPVPGPTSLPNHPLTKTLDSTSKPNYEPARKRLRRHYHAEFAVGRDKPADRHEFILAKTKYRTYNLSASTFVDLVNDPRPIPGSHVPHDRLRLRTVSRKRKCPIDVDGDEGAANALYQPETTPENGQAHENSEERFASRGVHLWPPNNAPDALTQLLCPSKRAGRVQAMADERSLIYSVDVDEHSGHQALILINFDPGLHLPGLQRLGHNAKPYGAEPLAQPVRKTNQAVPSVREERALHLSIQRGYWLR</sequence>
<reference evidence="3 4" key="1">
    <citation type="submission" date="2019-04" db="EMBL/GenBank/DDBJ databases">
        <title>Friends and foes A comparative genomics study of 23 Aspergillus species from section Flavi.</title>
        <authorList>
            <consortium name="DOE Joint Genome Institute"/>
            <person name="Kjaerbolling I."/>
            <person name="Vesth T."/>
            <person name="Frisvad J.C."/>
            <person name="Nybo J.L."/>
            <person name="Theobald S."/>
            <person name="Kildgaard S."/>
            <person name="Isbrandt T."/>
            <person name="Kuo A."/>
            <person name="Sato A."/>
            <person name="Lyhne E.K."/>
            <person name="Kogle M.E."/>
            <person name="Wiebenga A."/>
            <person name="Kun R.S."/>
            <person name="Lubbers R.J."/>
            <person name="Makela M.R."/>
            <person name="Barry K."/>
            <person name="Chovatia M."/>
            <person name="Clum A."/>
            <person name="Daum C."/>
            <person name="Haridas S."/>
            <person name="He G."/>
            <person name="LaButti K."/>
            <person name="Lipzen A."/>
            <person name="Mondo S."/>
            <person name="Riley R."/>
            <person name="Salamov A."/>
            <person name="Simmons B.A."/>
            <person name="Magnuson J.K."/>
            <person name="Henrissat B."/>
            <person name="Mortensen U.H."/>
            <person name="Larsen T.O."/>
            <person name="Devries R.P."/>
            <person name="Grigoriev I.V."/>
            <person name="Machida M."/>
            <person name="Baker S.E."/>
            <person name="Andersen M.R."/>
        </authorList>
    </citation>
    <scope>NUCLEOTIDE SEQUENCE [LARGE SCALE GENOMIC DNA]</scope>
    <source>
        <strain evidence="3 4">IBT 18842</strain>
    </source>
</reference>
<evidence type="ECO:0000259" key="2">
    <source>
        <dbReference type="PROSITE" id="PS50181"/>
    </source>
</evidence>
<feature type="domain" description="F-box" evidence="2">
    <location>
        <begin position="4"/>
        <end position="50"/>
    </location>
</feature>